<feature type="transmembrane region" description="Helical" evidence="2">
    <location>
        <begin position="80"/>
        <end position="101"/>
    </location>
</feature>
<feature type="transmembrane region" description="Helical" evidence="2">
    <location>
        <begin position="165"/>
        <end position="181"/>
    </location>
</feature>
<dbReference type="PANTHER" id="PTHR23028">
    <property type="entry name" value="ACETYLTRANSFERASE"/>
    <property type="match status" value="1"/>
</dbReference>
<evidence type="ECO:0000256" key="1">
    <source>
        <dbReference type="SAM" id="MobiDB-lite"/>
    </source>
</evidence>
<evidence type="ECO:0000313" key="4">
    <source>
        <dbReference type="EMBL" id="QUT05027.1"/>
    </source>
</evidence>
<feature type="region of interest" description="Disordered" evidence="1">
    <location>
        <begin position="357"/>
        <end position="385"/>
    </location>
</feature>
<dbReference type="GO" id="GO:0016747">
    <property type="term" value="F:acyltransferase activity, transferring groups other than amino-acyl groups"/>
    <property type="evidence" value="ECO:0007669"/>
    <property type="project" value="InterPro"/>
</dbReference>
<keyword evidence="5" id="KW-1185">Reference proteome</keyword>
<dbReference type="PANTHER" id="PTHR23028:SF134">
    <property type="entry name" value="PUTATIVE (AFU_ORTHOLOGUE AFUA_4G08520)-RELATED"/>
    <property type="match status" value="1"/>
</dbReference>
<dbReference type="Proteomes" id="UP000681425">
    <property type="component" value="Chromosome"/>
</dbReference>
<dbReference type="EMBL" id="CP073910">
    <property type="protein sequence ID" value="QUT05027.1"/>
    <property type="molecule type" value="Genomic_DNA"/>
</dbReference>
<name>A0A975K5U3_9SPHN</name>
<feature type="compositionally biased region" description="Basic residues" evidence="1">
    <location>
        <begin position="375"/>
        <end position="385"/>
    </location>
</feature>
<sequence length="385" mass="42494">MSGVESGRYYSLDGMRGLAAIIVVLHHFGLQMNPGLAASGYLAVDFFFALSGFVLAMAYQDRLAEGLSVRRFMLQRAIRLYPLFLIGVALGSVKAVGQILMHDGTALSLPALTMTLIASPMMLPTPGAHLVSIFPLNTPGWSLFFEMIVSLAFGAALFRWRNSSLLLATAIAAMLLLPGILSHDGRVAGLGTSWPDFAYGFPRVFFSFLTGMLIFRMTQGRERQVNGDVLIAILALIALLLGRPDSWFNAEYDIVVLMLIIPAVLWCGAIWEVPERHQRFFAWLGDISYPLYILHFPLLMIYLFVARGHAIHPAILGIVFLLAMLALSTLVLRLYDEPARAILSMRFRMPGSCRFRGSATLQPEPGRADNASAQSKHKRNTPPPR</sequence>
<dbReference type="RefSeq" id="WP_212608729.1">
    <property type="nucleotide sequence ID" value="NZ_CP073910.1"/>
</dbReference>
<keyword evidence="2" id="KW-1133">Transmembrane helix</keyword>
<gene>
    <name evidence="4" type="ORF">KFK14_18730</name>
</gene>
<keyword evidence="2" id="KW-0472">Membrane</keyword>
<keyword evidence="4" id="KW-0012">Acyltransferase</keyword>
<dbReference type="Pfam" id="PF01757">
    <property type="entry name" value="Acyl_transf_3"/>
    <property type="match status" value="1"/>
</dbReference>
<dbReference type="InterPro" id="IPR050879">
    <property type="entry name" value="Acyltransferase_3"/>
</dbReference>
<accession>A0A975K5U3</accession>
<feature type="transmembrane region" description="Helical" evidence="2">
    <location>
        <begin position="311"/>
        <end position="335"/>
    </location>
</feature>
<dbReference type="AlphaFoldDB" id="A0A975K5U3"/>
<proteinExistence type="predicted"/>
<dbReference type="InterPro" id="IPR002656">
    <property type="entry name" value="Acyl_transf_3_dom"/>
</dbReference>
<organism evidence="4 5">
    <name type="scientific">Sphingobium phenoxybenzoativorans</name>
    <dbReference type="NCBI Taxonomy" id="1592790"/>
    <lineage>
        <taxon>Bacteria</taxon>
        <taxon>Pseudomonadati</taxon>
        <taxon>Pseudomonadota</taxon>
        <taxon>Alphaproteobacteria</taxon>
        <taxon>Sphingomonadales</taxon>
        <taxon>Sphingomonadaceae</taxon>
        <taxon>Sphingobium</taxon>
    </lineage>
</organism>
<keyword evidence="4" id="KW-0808">Transferase</keyword>
<dbReference type="KEGG" id="spph:KFK14_18730"/>
<evidence type="ECO:0000256" key="2">
    <source>
        <dbReference type="SAM" id="Phobius"/>
    </source>
</evidence>
<feature type="transmembrane region" description="Helical" evidence="2">
    <location>
        <begin position="225"/>
        <end position="242"/>
    </location>
</feature>
<keyword evidence="2" id="KW-0812">Transmembrane</keyword>
<protein>
    <submittedName>
        <fullName evidence="4">Acyltransferase</fullName>
    </submittedName>
</protein>
<feature type="transmembrane region" description="Helical" evidence="2">
    <location>
        <begin position="254"/>
        <end position="273"/>
    </location>
</feature>
<feature type="transmembrane region" description="Helical" evidence="2">
    <location>
        <begin position="201"/>
        <end position="218"/>
    </location>
</feature>
<reference evidence="4" key="1">
    <citation type="submission" date="2021-04" db="EMBL/GenBank/DDBJ databases">
        <title>Isolation of p-tert-butylphenol degrading bacteria Sphingobium phenoxybenzoativorans Tas13 from active sludge.</title>
        <authorList>
            <person name="Li Y."/>
        </authorList>
    </citation>
    <scope>NUCLEOTIDE SEQUENCE</scope>
    <source>
        <strain evidence="4">Tas13</strain>
    </source>
</reference>
<feature type="transmembrane region" description="Helical" evidence="2">
    <location>
        <begin position="140"/>
        <end position="158"/>
    </location>
</feature>
<feature type="domain" description="Acyltransferase 3" evidence="3">
    <location>
        <begin position="10"/>
        <end position="332"/>
    </location>
</feature>
<feature type="transmembrane region" description="Helical" evidence="2">
    <location>
        <begin position="36"/>
        <end position="59"/>
    </location>
</feature>
<evidence type="ECO:0000259" key="3">
    <source>
        <dbReference type="Pfam" id="PF01757"/>
    </source>
</evidence>
<feature type="transmembrane region" description="Helical" evidence="2">
    <location>
        <begin position="280"/>
        <end position="305"/>
    </location>
</feature>
<evidence type="ECO:0000313" key="5">
    <source>
        <dbReference type="Proteomes" id="UP000681425"/>
    </source>
</evidence>